<feature type="non-terminal residue" evidence="4">
    <location>
        <position position="321"/>
    </location>
</feature>
<dbReference type="InterPro" id="IPR008993">
    <property type="entry name" value="TIMP-like_OB-fold"/>
</dbReference>
<reference evidence="4" key="1">
    <citation type="journal article" date="2021" name="Cell">
        <title>Tracing the genetic footprints of vertebrate landing in non-teleost ray-finned fishes.</title>
        <authorList>
            <person name="Bi X."/>
            <person name="Wang K."/>
            <person name="Yang L."/>
            <person name="Pan H."/>
            <person name="Jiang H."/>
            <person name="Wei Q."/>
            <person name="Fang M."/>
            <person name="Yu H."/>
            <person name="Zhu C."/>
            <person name="Cai Y."/>
            <person name="He Y."/>
            <person name="Gan X."/>
            <person name="Zeng H."/>
            <person name="Yu D."/>
            <person name="Zhu Y."/>
            <person name="Jiang H."/>
            <person name="Qiu Q."/>
            <person name="Yang H."/>
            <person name="Zhang Y.E."/>
            <person name="Wang W."/>
            <person name="Zhu M."/>
            <person name="He S."/>
            <person name="Zhang G."/>
        </authorList>
    </citation>
    <scope>NUCLEOTIDE SEQUENCE</scope>
    <source>
        <strain evidence="4">Allg_001</strain>
    </source>
</reference>
<feature type="region of interest" description="Disordered" evidence="2">
    <location>
        <begin position="74"/>
        <end position="106"/>
    </location>
</feature>
<dbReference type="PANTHER" id="PTHR35967:SF1">
    <property type="entry name" value="UPF0450 PROTEIN C17ORF58"/>
    <property type="match status" value="1"/>
</dbReference>
<dbReference type="InterPro" id="IPR001134">
    <property type="entry name" value="Netrin_domain"/>
</dbReference>
<dbReference type="AlphaFoldDB" id="A0A8J7T8H3"/>
<evidence type="ECO:0000313" key="5">
    <source>
        <dbReference type="Proteomes" id="UP000736164"/>
    </source>
</evidence>
<gene>
    <name evidence="4" type="primary">Cq058</name>
    <name evidence="4" type="ORF">GTO95_0013028</name>
</gene>
<evidence type="ECO:0000256" key="1">
    <source>
        <dbReference type="ARBA" id="ARBA00023157"/>
    </source>
</evidence>
<dbReference type="Proteomes" id="UP000736164">
    <property type="component" value="Unassembled WGS sequence"/>
</dbReference>
<proteinExistence type="predicted"/>
<dbReference type="PROSITE" id="PS50189">
    <property type="entry name" value="NTR"/>
    <property type="match status" value="1"/>
</dbReference>
<sequence length="321" mass="36630">MRNAITDSGALEQSLSRVRWDRGGTMTQHTEACVQESSRILKNNLFLPFWSDASCGTSPPHLRRPRRLCVIGPQSQPRHCALPSSHKGADSRARGSGTRRARGKPSYRQEKRILRRVLHRAWGTGGAREKEKNPIIINQDESEHTQEAICLSECRKEKEERDYFCHSEFAINGIVHDIEAISKGMKILTLLVNSDGFYKMSQLTITPDGFFFKVRVLVVDTYKCAKPCPDLKLGVTLRESSGLPRKGYNAQGLRKQVKQGSRYIVMGQIYPRRRNRPSELQALQVGRLRAGDGLVRSHSYVKRFNKRRDQKVQEAKRTKCR</sequence>
<keyword evidence="1" id="KW-1015">Disulfide bond</keyword>
<keyword evidence="5" id="KW-1185">Reference proteome</keyword>
<name>A0A8J7T8H3_ATRSP</name>
<evidence type="ECO:0000313" key="4">
    <source>
        <dbReference type="EMBL" id="MBN3314224.1"/>
    </source>
</evidence>
<accession>A0A8J7T8H3</accession>
<protein>
    <submittedName>
        <fullName evidence="4">CQ058 protein</fullName>
    </submittedName>
</protein>
<dbReference type="SUPFAM" id="SSF50242">
    <property type="entry name" value="TIMP-like"/>
    <property type="match status" value="1"/>
</dbReference>
<feature type="domain" description="NTR" evidence="3">
    <location>
        <begin position="150"/>
        <end position="320"/>
    </location>
</feature>
<comment type="caution">
    <text evidence="4">The sequence shown here is derived from an EMBL/GenBank/DDBJ whole genome shotgun (WGS) entry which is preliminary data.</text>
</comment>
<feature type="non-terminal residue" evidence="4">
    <location>
        <position position="1"/>
    </location>
</feature>
<dbReference type="Gene3D" id="2.40.50.120">
    <property type="match status" value="1"/>
</dbReference>
<dbReference type="PANTHER" id="PTHR35967">
    <property type="entry name" value="UPF0450 PROTEIN C17ORF58"/>
    <property type="match status" value="1"/>
</dbReference>
<evidence type="ECO:0000259" key="3">
    <source>
        <dbReference type="PROSITE" id="PS50189"/>
    </source>
</evidence>
<organism evidence="4 5">
    <name type="scientific">Atractosteus spatula</name>
    <name type="common">Alligator gar</name>
    <name type="synonym">Lepisosteus spatula</name>
    <dbReference type="NCBI Taxonomy" id="7917"/>
    <lineage>
        <taxon>Eukaryota</taxon>
        <taxon>Metazoa</taxon>
        <taxon>Chordata</taxon>
        <taxon>Craniata</taxon>
        <taxon>Vertebrata</taxon>
        <taxon>Euteleostomi</taxon>
        <taxon>Actinopterygii</taxon>
        <taxon>Neopterygii</taxon>
        <taxon>Holostei</taxon>
        <taxon>Semionotiformes</taxon>
        <taxon>Lepisosteidae</taxon>
        <taxon>Atractosteus</taxon>
    </lineage>
</organism>
<evidence type="ECO:0000256" key="2">
    <source>
        <dbReference type="SAM" id="MobiDB-lite"/>
    </source>
</evidence>
<dbReference type="EMBL" id="JAAWVO010014709">
    <property type="protein sequence ID" value="MBN3314224.1"/>
    <property type="molecule type" value="Genomic_DNA"/>
</dbReference>